<evidence type="ECO:0000256" key="4">
    <source>
        <dbReference type="HAMAP-Rule" id="MF_01930"/>
    </source>
</evidence>
<dbReference type="InterPro" id="IPR002376">
    <property type="entry name" value="Formyl_transf_N"/>
</dbReference>
<feature type="binding site" evidence="4">
    <location>
        <position position="117"/>
    </location>
    <ligand>
        <name>(6R)-10-formyltetrahydrofolate</name>
        <dbReference type="ChEBI" id="CHEBI:195366"/>
    </ligand>
</feature>
<feature type="site" description="Raises pKa of active site His" evidence="4">
    <location>
        <position position="155"/>
    </location>
</feature>
<feature type="domain" description="Formyl transferase N-terminal" evidence="5">
    <location>
        <begin position="15"/>
        <end position="192"/>
    </location>
</feature>
<comment type="pathway">
    <text evidence="1 4">Purine metabolism; IMP biosynthesis via de novo pathway; N(2)-formyl-N(1)-(5-phospho-D-ribosyl)glycinamide from N(1)-(5-phospho-D-ribosyl)glycinamide (10-formyl THF route): step 1/1.</text>
</comment>
<sequence>MAKLLKMTVNKSLSNIVILISGSGSNLQSIIDNADNIGVNIACVISNKSNAFGLERAKKANIPTQFIDHTQFKTREDFDQSLTQHINTFNPKLIVLAGFMRILSEGFVNTFAKKIINIHPALLPKFKGLNTHQRAIDAGEKFAGATVHFVTNELDAGEIILQKSVAIKSDDTAESLAKKVLEQEHALYPVAIKKIL</sequence>
<organism evidence="6">
    <name type="scientific">Catillopecten margaritatus gill symbiont</name>
    <dbReference type="NCBI Taxonomy" id="3083288"/>
    <lineage>
        <taxon>Bacteria</taxon>
        <taxon>Pseudomonadati</taxon>
        <taxon>Pseudomonadota</taxon>
        <taxon>Gammaproteobacteria</taxon>
        <taxon>sulfur-oxidizing symbionts</taxon>
    </lineage>
</organism>
<dbReference type="InterPro" id="IPR004607">
    <property type="entry name" value="GART"/>
</dbReference>
<dbReference type="NCBIfam" id="TIGR00639">
    <property type="entry name" value="PurN"/>
    <property type="match status" value="1"/>
</dbReference>
<dbReference type="EMBL" id="CP138327">
    <property type="protein sequence ID" value="WXT99547.1"/>
    <property type="molecule type" value="Genomic_DNA"/>
</dbReference>
<dbReference type="EC" id="2.1.2.2" evidence="4"/>
<evidence type="ECO:0000313" key="6">
    <source>
        <dbReference type="EMBL" id="WXT99547.1"/>
    </source>
</evidence>
<proteinExistence type="inferred from homology"/>
<dbReference type="InterPro" id="IPR036477">
    <property type="entry name" value="Formyl_transf_N_sf"/>
</dbReference>
<gene>
    <name evidence="4 6" type="primary">purN</name>
    <name evidence="6" type="ORF">Ctma_0246</name>
</gene>
<dbReference type="PANTHER" id="PTHR43369">
    <property type="entry name" value="PHOSPHORIBOSYLGLYCINAMIDE FORMYLTRANSFERASE"/>
    <property type="match status" value="1"/>
</dbReference>
<comment type="catalytic activity">
    <reaction evidence="4">
        <text>N(1)-(5-phospho-beta-D-ribosyl)glycinamide + (6R)-10-formyltetrahydrofolate = N(2)-formyl-N(1)-(5-phospho-beta-D-ribosyl)glycinamide + (6S)-5,6,7,8-tetrahydrofolate + H(+)</text>
        <dbReference type="Rhea" id="RHEA:15053"/>
        <dbReference type="ChEBI" id="CHEBI:15378"/>
        <dbReference type="ChEBI" id="CHEBI:57453"/>
        <dbReference type="ChEBI" id="CHEBI:143788"/>
        <dbReference type="ChEBI" id="CHEBI:147286"/>
        <dbReference type="ChEBI" id="CHEBI:195366"/>
        <dbReference type="EC" id="2.1.2.2"/>
    </reaction>
</comment>
<dbReference type="HAMAP" id="MF_01930">
    <property type="entry name" value="PurN"/>
    <property type="match status" value="1"/>
</dbReference>
<dbReference type="GO" id="GO:0005829">
    <property type="term" value="C:cytosol"/>
    <property type="evidence" value="ECO:0007669"/>
    <property type="project" value="TreeGrafter"/>
</dbReference>
<dbReference type="Pfam" id="PF00551">
    <property type="entry name" value="Formyl_trans_N"/>
    <property type="match status" value="1"/>
</dbReference>
<evidence type="ECO:0000256" key="1">
    <source>
        <dbReference type="ARBA" id="ARBA00005054"/>
    </source>
</evidence>
<keyword evidence="3 4" id="KW-0658">Purine biosynthesis</keyword>
<evidence type="ECO:0000259" key="5">
    <source>
        <dbReference type="Pfam" id="PF00551"/>
    </source>
</evidence>
<feature type="active site" description="Proton donor" evidence="4">
    <location>
        <position position="119"/>
    </location>
</feature>
<comment type="function">
    <text evidence="4">Catalyzes the transfer of a formyl group from 10-formyltetrahydrofolate to 5-phospho-ribosyl-glycinamide (GAR), producing 5-phospho-ribosyl-N-formylglycinamide (FGAR) and tetrahydrofolate.</text>
</comment>
<dbReference type="AlphaFoldDB" id="A0AAU6PEW1"/>
<evidence type="ECO:0000256" key="2">
    <source>
        <dbReference type="ARBA" id="ARBA00022679"/>
    </source>
</evidence>
<evidence type="ECO:0000256" key="3">
    <source>
        <dbReference type="ARBA" id="ARBA00022755"/>
    </source>
</evidence>
<dbReference type="CDD" id="cd08645">
    <property type="entry name" value="FMT_core_GART"/>
    <property type="match status" value="1"/>
</dbReference>
<dbReference type="GO" id="GO:0006189">
    <property type="term" value="P:'de novo' IMP biosynthetic process"/>
    <property type="evidence" value="ECO:0007669"/>
    <property type="project" value="UniProtKB-UniRule"/>
</dbReference>
<dbReference type="GO" id="GO:0004644">
    <property type="term" value="F:phosphoribosylglycinamide formyltransferase activity"/>
    <property type="evidence" value="ECO:0007669"/>
    <property type="project" value="UniProtKB-UniRule"/>
</dbReference>
<feature type="binding site" evidence="4">
    <location>
        <position position="75"/>
    </location>
    <ligand>
        <name>(6R)-10-formyltetrahydrofolate</name>
        <dbReference type="ChEBI" id="CHEBI:195366"/>
    </ligand>
</feature>
<accession>A0AAU6PEW1</accession>
<keyword evidence="2 4" id="KW-0808">Transferase</keyword>
<comment type="similarity">
    <text evidence="4">Belongs to the GART family.</text>
</comment>
<dbReference type="PANTHER" id="PTHR43369:SF2">
    <property type="entry name" value="PHOSPHORIBOSYLGLYCINAMIDE FORMYLTRANSFERASE"/>
    <property type="match status" value="1"/>
</dbReference>
<dbReference type="Gene3D" id="3.40.50.170">
    <property type="entry name" value="Formyl transferase, N-terminal domain"/>
    <property type="match status" value="1"/>
</dbReference>
<reference evidence="6" key="1">
    <citation type="submission" date="2023-10" db="EMBL/GenBank/DDBJ databases">
        <title>The first scallop-associated chemosynthetic bacterial symbiont.</title>
        <authorList>
            <person name="Lin Y.-T."/>
            <person name="Sun J."/>
            <person name="Ip J.C.-H."/>
            <person name="He X."/>
            <person name="Gao Z.-M."/>
            <person name="Perez M."/>
            <person name="Xu T."/>
            <person name="Qian P.-Y."/>
            <person name="Qiu J.-W."/>
        </authorList>
    </citation>
    <scope>NUCLEOTIDE SEQUENCE</scope>
    <source>
        <strain evidence="6">Gill1</strain>
    </source>
</reference>
<feature type="binding site" evidence="4">
    <location>
        <begin position="100"/>
        <end position="103"/>
    </location>
    <ligand>
        <name>(6R)-10-formyltetrahydrofolate</name>
        <dbReference type="ChEBI" id="CHEBI:195366"/>
    </ligand>
</feature>
<protein>
    <recommendedName>
        <fullName evidence="4">Phosphoribosylglycinamide formyltransferase</fullName>
        <ecNumber evidence="4">2.1.2.2</ecNumber>
    </recommendedName>
    <alternativeName>
        <fullName evidence="4">5'-phosphoribosylglycinamide transformylase</fullName>
    </alternativeName>
    <alternativeName>
        <fullName evidence="4">GAR transformylase</fullName>
        <shortName evidence="4">GART</shortName>
    </alternativeName>
</protein>
<dbReference type="SUPFAM" id="SSF53328">
    <property type="entry name" value="Formyltransferase"/>
    <property type="match status" value="1"/>
</dbReference>
<feature type="binding site" evidence="4">
    <location>
        <begin position="24"/>
        <end position="26"/>
    </location>
    <ligand>
        <name>N(1)-(5-phospho-beta-D-ribosyl)glycinamide</name>
        <dbReference type="ChEBI" id="CHEBI:143788"/>
    </ligand>
</feature>
<name>A0AAU6PEW1_9GAMM</name>